<feature type="domain" description="Acyltransferase 3" evidence="8">
    <location>
        <begin position="11"/>
        <end position="330"/>
    </location>
</feature>
<proteinExistence type="inferred from homology"/>
<dbReference type="PANTHER" id="PTHR40074:SF2">
    <property type="entry name" value="O-ACETYLTRANSFERASE WECH"/>
    <property type="match status" value="1"/>
</dbReference>
<feature type="transmembrane region" description="Helical" evidence="7">
    <location>
        <begin position="316"/>
        <end position="335"/>
    </location>
</feature>
<dbReference type="Pfam" id="PF01757">
    <property type="entry name" value="Acyl_transf_3"/>
    <property type="match status" value="1"/>
</dbReference>
<evidence type="ECO:0000256" key="2">
    <source>
        <dbReference type="ARBA" id="ARBA00007400"/>
    </source>
</evidence>
<protein>
    <submittedName>
        <fullName evidence="9">Glucans biosynthesis protein</fullName>
    </submittedName>
</protein>
<evidence type="ECO:0000256" key="5">
    <source>
        <dbReference type="ARBA" id="ARBA00022989"/>
    </source>
</evidence>
<dbReference type="GO" id="GO:0009246">
    <property type="term" value="P:enterobacterial common antigen biosynthetic process"/>
    <property type="evidence" value="ECO:0007669"/>
    <property type="project" value="TreeGrafter"/>
</dbReference>
<feature type="transmembrane region" description="Helical" evidence="7">
    <location>
        <begin position="93"/>
        <end position="115"/>
    </location>
</feature>
<dbReference type="EMBL" id="UWPJ01000029">
    <property type="protein sequence ID" value="VCU71755.1"/>
    <property type="molecule type" value="Genomic_DNA"/>
</dbReference>
<feature type="transmembrane region" description="Helical" evidence="7">
    <location>
        <begin position="149"/>
        <end position="169"/>
    </location>
</feature>
<dbReference type="Proteomes" id="UP000277294">
    <property type="component" value="Unassembled WGS sequence"/>
</dbReference>
<feature type="transmembrane region" description="Helical" evidence="7">
    <location>
        <begin position="347"/>
        <end position="365"/>
    </location>
</feature>
<dbReference type="OrthoDB" id="8956208at2"/>
<feature type="transmembrane region" description="Helical" evidence="7">
    <location>
        <begin position="207"/>
        <end position="224"/>
    </location>
</feature>
<evidence type="ECO:0000256" key="1">
    <source>
        <dbReference type="ARBA" id="ARBA00004651"/>
    </source>
</evidence>
<dbReference type="GO" id="GO:0005886">
    <property type="term" value="C:plasma membrane"/>
    <property type="evidence" value="ECO:0007669"/>
    <property type="project" value="UniProtKB-SubCell"/>
</dbReference>
<keyword evidence="10" id="KW-1185">Reference proteome</keyword>
<dbReference type="GO" id="GO:0016413">
    <property type="term" value="F:O-acetyltransferase activity"/>
    <property type="evidence" value="ECO:0007669"/>
    <property type="project" value="TreeGrafter"/>
</dbReference>
<keyword evidence="4 7" id="KW-0812">Transmembrane</keyword>
<reference evidence="9 10" key="1">
    <citation type="submission" date="2018-10" db="EMBL/GenBank/DDBJ databases">
        <authorList>
            <person name="Criscuolo A."/>
        </authorList>
    </citation>
    <scope>NUCLEOTIDE SEQUENCE [LARGE SCALE GENOMIC DNA]</scope>
    <source>
        <strain evidence="9">DnA1</strain>
    </source>
</reference>
<keyword evidence="5 7" id="KW-1133">Transmembrane helix</keyword>
<evidence type="ECO:0000256" key="3">
    <source>
        <dbReference type="ARBA" id="ARBA00022475"/>
    </source>
</evidence>
<keyword evidence="6 7" id="KW-0472">Membrane</keyword>
<feature type="transmembrane region" description="Helical" evidence="7">
    <location>
        <begin position="287"/>
        <end position="310"/>
    </location>
</feature>
<evidence type="ECO:0000256" key="6">
    <source>
        <dbReference type="ARBA" id="ARBA00023136"/>
    </source>
</evidence>
<evidence type="ECO:0000313" key="10">
    <source>
        <dbReference type="Proteomes" id="UP000277294"/>
    </source>
</evidence>
<organism evidence="9 10">
    <name type="scientific">Pigmentiphaga humi</name>
    <dbReference type="NCBI Taxonomy" id="2478468"/>
    <lineage>
        <taxon>Bacteria</taxon>
        <taxon>Pseudomonadati</taxon>
        <taxon>Pseudomonadota</taxon>
        <taxon>Betaproteobacteria</taxon>
        <taxon>Burkholderiales</taxon>
        <taxon>Alcaligenaceae</taxon>
        <taxon>Pigmentiphaga</taxon>
    </lineage>
</organism>
<feature type="transmembrane region" description="Helical" evidence="7">
    <location>
        <begin position="181"/>
        <end position="201"/>
    </location>
</feature>
<feature type="transmembrane region" description="Helical" evidence="7">
    <location>
        <begin position="231"/>
        <end position="247"/>
    </location>
</feature>
<dbReference type="RefSeq" id="WP_124081341.1">
    <property type="nucleotide sequence ID" value="NZ_UWPJ01000029.1"/>
</dbReference>
<comment type="similarity">
    <text evidence="2">Belongs to the acyltransferase 3 family.</text>
</comment>
<evidence type="ECO:0000313" key="9">
    <source>
        <dbReference type="EMBL" id="VCU71755.1"/>
    </source>
</evidence>
<gene>
    <name evidence="9" type="ORF">PIGHUM_03845</name>
</gene>
<dbReference type="AlphaFoldDB" id="A0A3P4B9D5"/>
<feature type="transmembrane region" description="Helical" evidence="7">
    <location>
        <begin position="12"/>
        <end position="31"/>
    </location>
</feature>
<dbReference type="PANTHER" id="PTHR40074">
    <property type="entry name" value="O-ACETYLTRANSFERASE WECH"/>
    <property type="match status" value="1"/>
</dbReference>
<name>A0A3P4B9D5_9BURK</name>
<comment type="subcellular location">
    <subcellularLocation>
        <location evidence="1">Cell membrane</location>
        <topology evidence="1">Multi-pass membrane protein</topology>
    </subcellularLocation>
</comment>
<feature type="transmembrane region" description="Helical" evidence="7">
    <location>
        <begin position="51"/>
        <end position="72"/>
    </location>
</feature>
<accession>A0A3P4B9D5</accession>
<dbReference type="InterPro" id="IPR002656">
    <property type="entry name" value="Acyl_transf_3_dom"/>
</dbReference>
<sequence length="366" mass="39024">MASSASRVPVIDAIKAVACLSIVLHHLAFYGPMSEVARPLMPGLLDWLYHYGRMAVMGFFVVSGFLTARAFAPDGMALLARPWPAIRQRYLRLALPFLAAIMLAIGCAAIARAWLPHESVPGSPTLPQLLAHVALSNGLLGQESLFAGVWYVGIDFQLFSVLALLAWISQAAGRRYPPARWAGAAAIGALTLASLFVFNRNAYWDETALYFFAYYGLGCGAYWLTGRPGGGLLLAGMAAIVAVALIVDFRARVLVAAELMLLLGGMRQAGVLESVRVPAVLSRLARISYSVFLVHFPLCLLVSAAFFHFFPQSVAANAAGMAVAVAVSLAGGALFHRLVEQRTLDPAVRRGILASVALGAVAVMAR</sequence>
<keyword evidence="3" id="KW-1003">Cell membrane</keyword>
<evidence type="ECO:0000256" key="4">
    <source>
        <dbReference type="ARBA" id="ARBA00022692"/>
    </source>
</evidence>
<evidence type="ECO:0000256" key="7">
    <source>
        <dbReference type="SAM" id="Phobius"/>
    </source>
</evidence>
<evidence type="ECO:0000259" key="8">
    <source>
        <dbReference type="Pfam" id="PF01757"/>
    </source>
</evidence>